<accession>A0AAV8WQR9</accession>
<comment type="caution">
    <text evidence="2">The sequence shown here is derived from an EMBL/GenBank/DDBJ whole genome shotgun (WGS) entry which is preliminary data.</text>
</comment>
<feature type="compositionally biased region" description="Acidic residues" evidence="1">
    <location>
        <begin position="46"/>
        <end position="74"/>
    </location>
</feature>
<reference evidence="2" key="1">
    <citation type="journal article" date="2023" name="Insect Mol. Biol.">
        <title>Genome sequencing provides insights into the evolution of gene families encoding plant cell wall-degrading enzymes in longhorned beetles.</title>
        <authorList>
            <person name="Shin N.R."/>
            <person name="Okamura Y."/>
            <person name="Kirsch R."/>
            <person name="Pauchet Y."/>
        </authorList>
    </citation>
    <scope>NUCLEOTIDE SEQUENCE</scope>
    <source>
        <strain evidence="2">RBIC_L_NR</strain>
    </source>
</reference>
<dbReference type="Proteomes" id="UP001162156">
    <property type="component" value="Unassembled WGS sequence"/>
</dbReference>
<evidence type="ECO:0000256" key="1">
    <source>
        <dbReference type="SAM" id="MobiDB-lite"/>
    </source>
</evidence>
<name>A0AAV8WQR9_9CUCU</name>
<protein>
    <submittedName>
        <fullName evidence="2">Uncharacterized protein</fullName>
    </submittedName>
</protein>
<proteinExistence type="predicted"/>
<dbReference type="AlphaFoldDB" id="A0AAV8WQR9"/>
<keyword evidence="3" id="KW-1185">Reference proteome</keyword>
<feature type="region of interest" description="Disordered" evidence="1">
    <location>
        <begin position="41"/>
        <end position="74"/>
    </location>
</feature>
<sequence length="74" mass="8521">MAAFPNFYCIPLLNSYNANWTELEEYSWYKEMLCDGREVGENNVVEPEEPEAGEESDEEVSDCECLSEEEAMLV</sequence>
<evidence type="ECO:0000313" key="3">
    <source>
        <dbReference type="Proteomes" id="UP001162156"/>
    </source>
</evidence>
<evidence type="ECO:0000313" key="2">
    <source>
        <dbReference type="EMBL" id="KAJ8928868.1"/>
    </source>
</evidence>
<organism evidence="2 3">
    <name type="scientific">Rhamnusium bicolor</name>
    <dbReference type="NCBI Taxonomy" id="1586634"/>
    <lineage>
        <taxon>Eukaryota</taxon>
        <taxon>Metazoa</taxon>
        <taxon>Ecdysozoa</taxon>
        <taxon>Arthropoda</taxon>
        <taxon>Hexapoda</taxon>
        <taxon>Insecta</taxon>
        <taxon>Pterygota</taxon>
        <taxon>Neoptera</taxon>
        <taxon>Endopterygota</taxon>
        <taxon>Coleoptera</taxon>
        <taxon>Polyphaga</taxon>
        <taxon>Cucujiformia</taxon>
        <taxon>Chrysomeloidea</taxon>
        <taxon>Cerambycidae</taxon>
        <taxon>Lepturinae</taxon>
        <taxon>Rhagiini</taxon>
        <taxon>Rhamnusium</taxon>
    </lineage>
</organism>
<gene>
    <name evidence="2" type="ORF">NQ314_018503</name>
</gene>
<dbReference type="EMBL" id="JANEYF010005213">
    <property type="protein sequence ID" value="KAJ8928868.1"/>
    <property type="molecule type" value="Genomic_DNA"/>
</dbReference>